<dbReference type="EMBL" id="JGYP01000002">
    <property type="protein sequence ID" value="KFI45651.1"/>
    <property type="molecule type" value="Genomic_DNA"/>
</dbReference>
<proteinExistence type="predicted"/>
<name>A0A086ZGK1_9BIFI</name>
<dbReference type="GO" id="GO:0005524">
    <property type="term" value="F:ATP binding"/>
    <property type="evidence" value="ECO:0007669"/>
    <property type="project" value="UniProtKB-KW"/>
</dbReference>
<gene>
    <name evidence="1" type="ORF">BBOH_0935</name>
</gene>
<keyword evidence="1" id="KW-0067">ATP-binding</keyword>
<reference evidence="1 2" key="1">
    <citation type="submission" date="2014-03" db="EMBL/GenBank/DDBJ databases">
        <title>Genomics of Bifidobacteria.</title>
        <authorList>
            <person name="Ventura M."/>
            <person name="Milani C."/>
            <person name="Lugli G.A."/>
        </authorList>
    </citation>
    <scope>NUCLEOTIDE SEQUENCE [LARGE SCALE GENOMIC DNA]</scope>
    <source>
        <strain evidence="1 2">DSM 22767</strain>
    </source>
</reference>
<organism evidence="1 2">
    <name type="scientific">Bifidobacterium bohemicum DSM 22767</name>
    <dbReference type="NCBI Taxonomy" id="1437606"/>
    <lineage>
        <taxon>Bacteria</taxon>
        <taxon>Bacillati</taxon>
        <taxon>Actinomycetota</taxon>
        <taxon>Actinomycetes</taxon>
        <taxon>Bifidobacteriales</taxon>
        <taxon>Bifidobacteriaceae</taxon>
        <taxon>Bifidobacterium</taxon>
    </lineage>
</organism>
<dbReference type="Pfam" id="PF11305">
    <property type="entry name" value="DUF3107"/>
    <property type="match status" value="1"/>
</dbReference>
<comment type="caution">
    <text evidence="1">The sequence shown here is derived from an EMBL/GenBank/DDBJ whole genome shotgun (WGS) entry which is preliminary data.</text>
</comment>
<dbReference type="AlphaFoldDB" id="A0A086ZGK1"/>
<dbReference type="RefSeq" id="WP_033521346.1">
    <property type="nucleotide sequence ID" value="NZ_JDUS01000006.1"/>
</dbReference>
<accession>A0A086ZGK1</accession>
<keyword evidence="2" id="KW-1185">Reference proteome</keyword>
<evidence type="ECO:0000313" key="1">
    <source>
        <dbReference type="EMBL" id="KFI45651.1"/>
    </source>
</evidence>
<dbReference type="OrthoDB" id="3268468at2"/>
<keyword evidence="1" id="KW-0547">Nucleotide-binding</keyword>
<evidence type="ECO:0000313" key="2">
    <source>
        <dbReference type="Proteomes" id="UP000029096"/>
    </source>
</evidence>
<dbReference type="InterPro" id="IPR021456">
    <property type="entry name" value="DUF3107"/>
</dbReference>
<protein>
    <submittedName>
        <fullName evidence="1">Putative ATP-binding protein</fullName>
    </submittedName>
</protein>
<dbReference type="eggNOG" id="ENOG5031HGW">
    <property type="taxonomic scope" value="Bacteria"/>
</dbReference>
<dbReference type="Proteomes" id="UP000029096">
    <property type="component" value="Unassembled WGS sequence"/>
</dbReference>
<dbReference type="STRING" id="1437606.BBOH_0935"/>
<sequence>MDVEFGIRDIERPVQFSTDQSVDEVSQAVTNAITAGQPVTLTDSKGRRIIVPANALGYAVIGSETKHAVGFGAL</sequence>